<keyword evidence="1" id="KW-0472">Membrane</keyword>
<name>A0A9N9KQL6_9HELO</name>
<evidence type="ECO:0000313" key="3">
    <source>
        <dbReference type="EMBL" id="CAG8951331.1"/>
    </source>
</evidence>
<protein>
    <recommendedName>
        <fullName evidence="2">DUF7704 domain-containing protein</fullName>
    </recommendedName>
</protein>
<feature type="transmembrane region" description="Helical" evidence="1">
    <location>
        <begin position="132"/>
        <end position="152"/>
    </location>
</feature>
<sequence length="155" mass="17342">MAPSKTPTGIRMSVIYTIYFLYFEAPMAALGTYLIAFDPIKYLQGTVPTAAMTFDETYKIEPLTMMMMTEIGALYLLFAIFEGAVLRVTKEKIVWKTVLAAMAVCDIGHLYAVYAIAPAHAFQVLAWNSYEWINYGTLVMGLLLRVSFLLGIGRN</sequence>
<comment type="caution">
    <text evidence="3">The sequence shown here is derived from an EMBL/GenBank/DDBJ whole genome shotgun (WGS) entry which is preliminary data.</text>
</comment>
<reference evidence="3" key="1">
    <citation type="submission" date="2021-07" db="EMBL/GenBank/DDBJ databases">
        <authorList>
            <person name="Durling M."/>
        </authorList>
    </citation>
    <scope>NUCLEOTIDE SEQUENCE</scope>
</reference>
<keyword evidence="1" id="KW-0812">Transmembrane</keyword>
<dbReference type="Pfam" id="PF24803">
    <property type="entry name" value="DUF7704"/>
    <property type="match status" value="1"/>
</dbReference>
<evidence type="ECO:0000313" key="4">
    <source>
        <dbReference type="Proteomes" id="UP000696280"/>
    </source>
</evidence>
<dbReference type="PANTHER" id="PTHR37019">
    <property type="entry name" value="CHROMOSOME 1, WHOLE GENOME SHOTGUN SEQUENCE"/>
    <property type="match status" value="1"/>
</dbReference>
<dbReference type="EMBL" id="CAJVRL010000041">
    <property type="protein sequence ID" value="CAG8951331.1"/>
    <property type="molecule type" value="Genomic_DNA"/>
</dbReference>
<evidence type="ECO:0000256" key="1">
    <source>
        <dbReference type="SAM" id="Phobius"/>
    </source>
</evidence>
<dbReference type="Proteomes" id="UP000696280">
    <property type="component" value="Unassembled WGS sequence"/>
</dbReference>
<feature type="domain" description="DUF7704" evidence="2">
    <location>
        <begin position="12"/>
        <end position="153"/>
    </location>
</feature>
<evidence type="ECO:0000259" key="2">
    <source>
        <dbReference type="Pfam" id="PF24803"/>
    </source>
</evidence>
<keyword evidence="4" id="KW-1185">Reference proteome</keyword>
<feature type="transmembrane region" description="Helical" evidence="1">
    <location>
        <begin position="63"/>
        <end position="81"/>
    </location>
</feature>
<dbReference type="OrthoDB" id="3587182at2759"/>
<proteinExistence type="predicted"/>
<gene>
    <name evidence="3" type="ORF">HYFRA_00008081</name>
</gene>
<feature type="transmembrane region" description="Helical" evidence="1">
    <location>
        <begin position="12"/>
        <end position="36"/>
    </location>
</feature>
<feature type="transmembrane region" description="Helical" evidence="1">
    <location>
        <begin position="93"/>
        <end position="112"/>
    </location>
</feature>
<dbReference type="InterPro" id="IPR056121">
    <property type="entry name" value="DUF7704"/>
</dbReference>
<keyword evidence="1" id="KW-1133">Transmembrane helix</keyword>
<organism evidence="3 4">
    <name type="scientific">Hymenoscyphus fraxineus</name>
    <dbReference type="NCBI Taxonomy" id="746836"/>
    <lineage>
        <taxon>Eukaryota</taxon>
        <taxon>Fungi</taxon>
        <taxon>Dikarya</taxon>
        <taxon>Ascomycota</taxon>
        <taxon>Pezizomycotina</taxon>
        <taxon>Leotiomycetes</taxon>
        <taxon>Helotiales</taxon>
        <taxon>Helotiaceae</taxon>
        <taxon>Hymenoscyphus</taxon>
    </lineage>
</organism>
<accession>A0A9N9KQL6</accession>
<dbReference type="AlphaFoldDB" id="A0A9N9KQL6"/>
<dbReference type="PANTHER" id="PTHR37019:SF1">
    <property type="entry name" value="EXPERA DOMAIN-CONTAINING PROTEIN"/>
    <property type="match status" value="1"/>
</dbReference>